<keyword evidence="2" id="KW-1185">Reference proteome</keyword>
<name>A0ACB8GPB1_PSICU</name>
<dbReference type="Proteomes" id="UP000664032">
    <property type="component" value="Unassembled WGS sequence"/>
</dbReference>
<organism evidence="1 2">
    <name type="scientific">Psilocybe cubensis</name>
    <name type="common">Psychedelic mushroom</name>
    <name type="synonym">Stropharia cubensis</name>
    <dbReference type="NCBI Taxonomy" id="181762"/>
    <lineage>
        <taxon>Eukaryota</taxon>
        <taxon>Fungi</taxon>
        <taxon>Dikarya</taxon>
        <taxon>Basidiomycota</taxon>
        <taxon>Agaricomycotina</taxon>
        <taxon>Agaricomycetes</taxon>
        <taxon>Agaricomycetidae</taxon>
        <taxon>Agaricales</taxon>
        <taxon>Agaricineae</taxon>
        <taxon>Strophariaceae</taxon>
        <taxon>Psilocybe</taxon>
    </lineage>
</organism>
<sequence>MLELGQLDHLLPLKAESVEITGKIHNAPPKGILERLTATLLKLGVETEGTRPIPAEQRTDTRIYQMFWLWFSVNFNILPFTTGSAGPAFFGLGLESSLLTILFTDILLYGAIIPSVLNVISMQGFLILNCIIGGQILSAASNGRLDDTLGIIVISVISLVVCFCGYRVMHWFESTAWVPAAIVLPILLGLGNKHLNPSNIPSVPAPTVSQIMSFATFVASSSVAWCTVTPDYGVYHDSKASSLKIFLYVTWNMVGAAFAAAAPGVPSWQLGYDEGRNLGGLLRAVLAPTKGFGNFVLVIIALNTSCAAAPTMYSFGTSFLAITPTLARVPRYIFVIISEIILIPLAIIGAKRFYSTLVDVLSYWSTAFGIIVLAEHFIFRRSSFQCYNIKHWDQGRYLPVGGAAVASFLAAVAFIIAGMEQTWFTGPIAKKGTGDIGVFVAAGAALVFYIPLRALERRVWPGR</sequence>
<evidence type="ECO:0000313" key="1">
    <source>
        <dbReference type="EMBL" id="KAH9477488.1"/>
    </source>
</evidence>
<accession>A0ACB8GPB1</accession>
<dbReference type="EMBL" id="JAFIQS020000009">
    <property type="protein sequence ID" value="KAH9477488.1"/>
    <property type="molecule type" value="Genomic_DNA"/>
</dbReference>
<gene>
    <name evidence="1" type="ORF">JR316_0009705</name>
</gene>
<comment type="caution">
    <text evidence="1">The sequence shown here is derived from an EMBL/GenBank/DDBJ whole genome shotgun (WGS) entry which is preliminary data.</text>
</comment>
<reference evidence="1" key="1">
    <citation type="submission" date="2021-10" db="EMBL/GenBank/DDBJ databases">
        <title>Psilocybe cubensis genome.</title>
        <authorList>
            <person name="Mckernan K.J."/>
            <person name="Crawford S."/>
            <person name="Trippe A."/>
            <person name="Kane L.T."/>
            <person name="Mclaughlin S."/>
        </authorList>
    </citation>
    <scope>NUCLEOTIDE SEQUENCE</scope>
    <source>
        <strain evidence="1">MGC-MH-2018</strain>
    </source>
</reference>
<proteinExistence type="predicted"/>
<evidence type="ECO:0000313" key="2">
    <source>
        <dbReference type="Proteomes" id="UP000664032"/>
    </source>
</evidence>
<protein>
    <submittedName>
        <fullName evidence="1">Purine-cytosine permease fcyB</fullName>
    </submittedName>
</protein>